<evidence type="ECO:0000313" key="4">
    <source>
        <dbReference type="EMBL" id="JAC79397.1"/>
    </source>
</evidence>
<proteinExistence type="predicted"/>
<sequence length="377" mass="40143">MWNGPLIILPLFVNAATGGLQGADIWNVVFAEQKLTKVAAIPPPSWPEGPQPFRGGIIFSDTVRDVIFRYNSAEGLTELRKGVGEAPAGAASWMAEPGPNGIAVDPDRLGTAYVCQHGRHGISRLDLTTLELEPLVSEFNGTRLNGPNDIVLDRHSQRLYFTDPIYAYLEKHRLRDSEYVDEACARGLGFTGVFRMPVGGRPEDLELLDGAGARRPNGIALSPGGSRLYVSECCQGEHLPNCTQGDAHYLVYRVGGRGAELERRVSFRIPPPGGARGCADGFKVHPGTGLIVGSCPGGICVVGAGAAEEAGASPAAAAPGMRAGLLARLELRHKVSNVAFAPDGFMYATGEDAGGGGALYRVPLRRERPPRGDELRR</sequence>
<keyword evidence="2" id="KW-0732">Signal</keyword>
<organism evidence="4">
    <name type="scientific">Tetraselmis sp. GSL018</name>
    <dbReference type="NCBI Taxonomy" id="582737"/>
    <lineage>
        <taxon>Eukaryota</taxon>
        <taxon>Viridiplantae</taxon>
        <taxon>Chlorophyta</taxon>
        <taxon>core chlorophytes</taxon>
        <taxon>Chlorodendrophyceae</taxon>
        <taxon>Chlorodendrales</taxon>
        <taxon>Chlorodendraceae</taxon>
        <taxon>Tetraselmis</taxon>
    </lineage>
</organism>
<name>A0A061S2J5_9CHLO</name>
<evidence type="ECO:0000256" key="2">
    <source>
        <dbReference type="SAM" id="SignalP"/>
    </source>
</evidence>
<dbReference type="PANTHER" id="PTHR47572:SF4">
    <property type="entry name" value="LACTONASE DRP35"/>
    <property type="match status" value="1"/>
</dbReference>
<evidence type="ECO:0000259" key="3">
    <source>
        <dbReference type="Pfam" id="PF08450"/>
    </source>
</evidence>
<dbReference type="EMBL" id="GBEZ01005966">
    <property type="protein sequence ID" value="JAC79397.1"/>
    <property type="molecule type" value="Transcribed_RNA"/>
</dbReference>
<dbReference type="AlphaFoldDB" id="A0A061S2J5"/>
<dbReference type="Gene3D" id="2.120.10.30">
    <property type="entry name" value="TolB, C-terminal domain"/>
    <property type="match status" value="1"/>
</dbReference>
<dbReference type="InterPro" id="IPR051262">
    <property type="entry name" value="SMP-30/CGR1_Lactonase"/>
</dbReference>
<dbReference type="SUPFAM" id="SSF63829">
    <property type="entry name" value="Calcium-dependent phosphotriesterase"/>
    <property type="match status" value="1"/>
</dbReference>
<dbReference type="InterPro" id="IPR011042">
    <property type="entry name" value="6-blade_b-propeller_TolB-like"/>
</dbReference>
<feature type="signal peptide" evidence="2">
    <location>
        <begin position="1"/>
        <end position="22"/>
    </location>
</feature>
<dbReference type="Pfam" id="PF08450">
    <property type="entry name" value="SGL"/>
    <property type="match status" value="1"/>
</dbReference>
<evidence type="ECO:0000256" key="1">
    <source>
        <dbReference type="ARBA" id="ARBA00022801"/>
    </source>
</evidence>
<dbReference type="PANTHER" id="PTHR47572">
    <property type="entry name" value="LIPOPROTEIN-RELATED"/>
    <property type="match status" value="1"/>
</dbReference>
<accession>A0A061S2J5</accession>
<reference evidence="4" key="1">
    <citation type="submission" date="2014-05" db="EMBL/GenBank/DDBJ databases">
        <title>The transcriptome of the halophilic microalga Tetraselmis sp. GSL018 isolated from the Great Salt Lake, Utah.</title>
        <authorList>
            <person name="Jinkerson R.E."/>
            <person name="D'Adamo S."/>
            <person name="Posewitz M.C."/>
        </authorList>
    </citation>
    <scope>NUCLEOTIDE SEQUENCE</scope>
    <source>
        <strain evidence="4">GSL018</strain>
    </source>
</reference>
<gene>
    <name evidence="4" type="ORF">TSPGSL018_12811</name>
</gene>
<feature type="domain" description="SMP-30/Gluconolactonase/LRE-like region" evidence="3">
    <location>
        <begin position="46"/>
        <end position="235"/>
    </location>
</feature>
<keyword evidence="1" id="KW-0378">Hydrolase</keyword>
<feature type="chain" id="PRO_5030002227" evidence="2">
    <location>
        <begin position="23"/>
        <end position="377"/>
    </location>
</feature>
<protein>
    <submittedName>
        <fullName evidence="4">Gluconolactonase</fullName>
    </submittedName>
</protein>
<dbReference type="GO" id="GO:0016787">
    <property type="term" value="F:hydrolase activity"/>
    <property type="evidence" value="ECO:0007669"/>
    <property type="project" value="UniProtKB-KW"/>
</dbReference>
<dbReference type="InterPro" id="IPR013658">
    <property type="entry name" value="SGL"/>
</dbReference>